<dbReference type="EC" id="3.6.1.42" evidence="5"/>
<dbReference type="GO" id="GO:0000139">
    <property type="term" value="C:Golgi membrane"/>
    <property type="evidence" value="ECO:0007669"/>
    <property type="project" value="UniProtKB-SubCell"/>
</dbReference>
<dbReference type="PANTHER" id="PTHR11782">
    <property type="entry name" value="ADENOSINE/GUANOSINE DIPHOSPHATASE"/>
    <property type="match status" value="1"/>
</dbReference>
<evidence type="ECO:0000256" key="2">
    <source>
        <dbReference type="ARBA" id="ARBA00009283"/>
    </source>
</evidence>
<dbReference type="Gene3D" id="3.30.420.150">
    <property type="entry name" value="Exopolyphosphatase. Domain 2"/>
    <property type="match status" value="1"/>
</dbReference>
<comment type="subcellular location">
    <subcellularLocation>
        <location evidence="1">Golgi apparatus membrane</location>
        <topology evidence="1">Single-pass type II membrane protein</topology>
    </subcellularLocation>
</comment>
<dbReference type="EMBL" id="JARIHO010000024">
    <property type="protein sequence ID" value="KAJ7342841.1"/>
    <property type="molecule type" value="Genomic_DNA"/>
</dbReference>
<evidence type="ECO:0000313" key="11">
    <source>
        <dbReference type="Proteomes" id="UP001218218"/>
    </source>
</evidence>
<evidence type="ECO:0000313" key="10">
    <source>
        <dbReference type="EMBL" id="KAJ7342841.1"/>
    </source>
</evidence>
<comment type="function">
    <text evidence="4">After transfer of sugars to endogenous macromolecular acceptors, the enzyme converts nucleoside diphosphates to nucleoside monophosphates which in turn exit the Golgi lumen in a coupled antiporter reaction, allowing entry of additional nucleotide sugar from the cytosol.</text>
</comment>
<dbReference type="Pfam" id="PF01150">
    <property type="entry name" value="GDA1_CD39"/>
    <property type="match status" value="1"/>
</dbReference>
<evidence type="ECO:0000256" key="6">
    <source>
        <dbReference type="PIRSR" id="PIRSR600407-1"/>
    </source>
</evidence>
<evidence type="ECO:0000256" key="7">
    <source>
        <dbReference type="PIRSR" id="PIRSR600407-2"/>
    </source>
</evidence>
<feature type="binding site" evidence="7">
    <location>
        <begin position="334"/>
        <end position="338"/>
    </location>
    <ligand>
        <name>ATP</name>
        <dbReference type="ChEBI" id="CHEBI:30616"/>
    </ligand>
</feature>
<dbReference type="GO" id="GO:0005524">
    <property type="term" value="F:ATP binding"/>
    <property type="evidence" value="ECO:0007669"/>
    <property type="project" value="UniProtKB-KW"/>
</dbReference>
<evidence type="ECO:0000256" key="4">
    <source>
        <dbReference type="ARBA" id="ARBA00037742"/>
    </source>
</evidence>
<evidence type="ECO:0000256" key="1">
    <source>
        <dbReference type="ARBA" id="ARBA00004323"/>
    </source>
</evidence>
<sequence>MPASPASPSSSSSLQPPSTSTSTFTSTLTPPLTRRKMAPTSPTYDRLEAGRPSSPKLKSAKRFGWKRFALGAGLLLALVWLFVPREQQGISLPKWGSKWDPVNTPYEGKPGTDKGKAPPYEGSQGQGQDVPPKRPQTDASVPASFKTDPDPSSTPHCTKPHSPSSPLVQYALMLDAGSTGSRIHIYKFNNCGPQPSYEWEVFRQTEPRPGGGGLSAYASNPKEAAASLTVLLDEAMRVVPKDLRKCTPVAVKATAGLRRLPGSQATDILAAVKELLRSGYPFAISEKEGEEAAVSIMGGADEGVFAWVTANYLLGALSPSSSSKPTYAVLDLGGGSTQIVFAPAANAEAPPLLEGEHKYDLEFAGSTRALYQHSYLGYGLMSARESVHRVVEFMAGLHSSPSSSASEKTIGNPCLGRGMQRVVELSSSFDGQAKNVTMDGADVGGYDACRRVVELVLAKDSVCTVRPCSFGGVYQPALKEVFPVAAGRVLLLSYFYDRVAPLVEPAPEAHKGGVKEETTEVTATVDAIADLARVVCGGRDAWLPRWGAHTALMKELEGRPEWCLDLTFMHGLLRTGYEFDGDREVLFGKKIAGTELGWCLGAGIKLVGGVDVQCRV</sequence>
<keyword evidence="7" id="KW-0547">Nucleotide-binding</keyword>
<evidence type="ECO:0000256" key="9">
    <source>
        <dbReference type="SAM" id="MobiDB-lite"/>
    </source>
</evidence>
<organism evidence="10 11">
    <name type="scientific">Mycena albidolilacea</name>
    <dbReference type="NCBI Taxonomy" id="1033008"/>
    <lineage>
        <taxon>Eukaryota</taxon>
        <taxon>Fungi</taxon>
        <taxon>Dikarya</taxon>
        <taxon>Basidiomycota</taxon>
        <taxon>Agaricomycotina</taxon>
        <taxon>Agaricomycetes</taxon>
        <taxon>Agaricomycetidae</taxon>
        <taxon>Agaricales</taxon>
        <taxon>Marasmiineae</taxon>
        <taxon>Mycenaceae</taxon>
        <taxon>Mycena</taxon>
    </lineage>
</organism>
<feature type="region of interest" description="Disordered" evidence="9">
    <location>
        <begin position="1"/>
        <end position="58"/>
    </location>
</feature>
<feature type="compositionally biased region" description="Low complexity" evidence="9">
    <location>
        <begin position="1"/>
        <end position="32"/>
    </location>
</feature>
<evidence type="ECO:0000256" key="5">
    <source>
        <dbReference type="ARBA" id="ARBA00038903"/>
    </source>
</evidence>
<dbReference type="InterPro" id="IPR000407">
    <property type="entry name" value="GDA1_CD39_NTPase"/>
</dbReference>
<feature type="active site" description="Proton acceptor" evidence="6">
    <location>
        <position position="302"/>
    </location>
</feature>
<dbReference type="GO" id="GO:0009134">
    <property type="term" value="P:nucleoside diphosphate catabolic process"/>
    <property type="evidence" value="ECO:0007669"/>
    <property type="project" value="TreeGrafter"/>
</dbReference>
<keyword evidence="7" id="KW-0067">ATP-binding</keyword>
<feature type="compositionally biased region" description="Polar residues" evidence="9">
    <location>
        <begin position="150"/>
        <end position="164"/>
    </location>
</feature>
<reference evidence="10" key="1">
    <citation type="submission" date="2023-03" db="EMBL/GenBank/DDBJ databases">
        <title>Massive genome expansion in bonnet fungi (Mycena s.s.) driven by repeated elements and novel gene families across ecological guilds.</title>
        <authorList>
            <consortium name="Lawrence Berkeley National Laboratory"/>
            <person name="Harder C.B."/>
            <person name="Miyauchi S."/>
            <person name="Viragh M."/>
            <person name="Kuo A."/>
            <person name="Thoen E."/>
            <person name="Andreopoulos B."/>
            <person name="Lu D."/>
            <person name="Skrede I."/>
            <person name="Drula E."/>
            <person name="Henrissat B."/>
            <person name="Morin E."/>
            <person name="Kohler A."/>
            <person name="Barry K."/>
            <person name="LaButti K."/>
            <person name="Morin E."/>
            <person name="Salamov A."/>
            <person name="Lipzen A."/>
            <person name="Mereny Z."/>
            <person name="Hegedus B."/>
            <person name="Baldrian P."/>
            <person name="Stursova M."/>
            <person name="Weitz H."/>
            <person name="Taylor A."/>
            <person name="Grigoriev I.V."/>
            <person name="Nagy L.G."/>
            <person name="Martin F."/>
            <person name="Kauserud H."/>
        </authorList>
    </citation>
    <scope>NUCLEOTIDE SEQUENCE</scope>
    <source>
        <strain evidence="10">CBHHK002</strain>
    </source>
</reference>
<gene>
    <name evidence="10" type="ORF">DFH08DRAFT_873662</name>
</gene>
<feature type="region of interest" description="Disordered" evidence="9">
    <location>
        <begin position="92"/>
        <end position="164"/>
    </location>
</feature>
<dbReference type="CDD" id="cd24040">
    <property type="entry name" value="ASKHA_NBD_GDA1"/>
    <property type="match status" value="1"/>
</dbReference>
<dbReference type="GO" id="GO:0045134">
    <property type="term" value="F:UDP phosphatase activity"/>
    <property type="evidence" value="ECO:0007669"/>
    <property type="project" value="TreeGrafter"/>
</dbReference>
<accession>A0AAD7EPN8</accession>
<dbReference type="Proteomes" id="UP001218218">
    <property type="component" value="Unassembled WGS sequence"/>
</dbReference>
<evidence type="ECO:0000256" key="8">
    <source>
        <dbReference type="RuleBase" id="RU003833"/>
    </source>
</evidence>
<keyword evidence="11" id="KW-1185">Reference proteome</keyword>
<comment type="caution">
    <text evidence="10">The sequence shown here is derived from an EMBL/GenBank/DDBJ whole genome shotgun (WGS) entry which is preliminary data.</text>
</comment>
<dbReference type="GO" id="GO:0006487">
    <property type="term" value="P:protein N-linked glycosylation"/>
    <property type="evidence" value="ECO:0007669"/>
    <property type="project" value="TreeGrafter"/>
</dbReference>
<comment type="similarity">
    <text evidence="2 8">Belongs to the GDA1/CD39 NTPase family.</text>
</comment>
<dbReference type="GO" id="GO:0004382">
    <property type="term" value="F:GDP phosphatase activity"/>
    <property type="evidence" value="ECO:0007669"/>
    <property type="project" value="UniProtKB-EC"/>
</dbReference>
<dbReference type="PROSITE" id="PS01238">
    <property type="entry name" value="GDA1_CD39_NTPASE"/>
    <property type="match status" value="1"/>
</dbReference>
<protein>
    <recommendedName>
        <fullName evidence="5">guanosine-diphosphatase</fullName>
        <ecNumber evidence="5">3.6.1.42</ecNumber>
    </recommendedName>
</protein>
<dbReference type="GO" id="GO:0017111">
    <property type="term" value="F:ribonucleoside triphosphate phosphatase activity"/>
    <property type="evidence" value="ECO:0007669"/>
    <property type="project" value="TreeGrafter"/>
</dbReference>
<dbReference type="PANTHER" id="PTHR11782:SF83">
    <property type="entry name" value="GUANOSINE-DIPHOSPHATASE"/>
    <property type="match status" value="1"/>
</dbReference>
<dbReference type="Gene3D" id="3.30.420.40">
    <property type="match status" value="1"/>
</dbReference>
<dbReference type="AlphaFoldDB" id="A0AAD7EPN8"/>
<feature type="non-terminal residue" evidence="10">
    <location>
        <position position="616"/>
    </location>
</feature>
<proteinExistence type="inferred from homology"/>
<evidence type="ECO:0000256" key="3">
    <source>
        <dbReference type="ARBA" id="ARBA00022801"/>
    </source>
</evidence>
<name>A0AAD7EPN8_9AGAR</name>
<keyword evidence="3 8" id="KW-0378">Hydrolase</keyword>